<dbReference type="Gene3D" id="4.10.1060.10">
    <property type="entry name" value="Zinc finger, RanBP2-type"/>
    <property type="match status" value="3"/>
</dbReference>
<dbReference type="Proteomes" id="UP000186817">
    <property type="component" value="Unassembled WGS sequence"/>
</dbReference>
<evidence type="ECO:0000256" key="6">
    <source>
        <dbReference type="SAM" id="MobiDB-lite"/>
    </source>
</evidence>
<feature type="compositionally biased region" description="Gly residues" evidence="6">
    <location>
        <begin position="252"/>
        <end position="268"/>
    </location>
</feature>
<organism evidence="9 10">
    <name type="scientific">Symbiodinium microadriaticum</name>
    <name type="common">Dinoflagellate</name>
    <name type="synonym">Zooxanthella microadriatica</name>
    <dbReference type="NCBI Taxonomy" id="2951"/>
    <lineage>
        <taxon>Eukaryota</taxon>
        <taxon>Sar</taxon>
        <taxon>Alveolata</taxon>
        <taxon>Dinophyceae</taxon>
        <taxon>Suessiales</taxon>
        <taxon>Symbiodiniaceae</taxon>
        <taxon>Symbiodinium</taxon>
    </lineage>
</organism>
<dbReference type="Gene3D" id="4.10.1000.10">
    <property type="entry name" value="Zinc finger, CCCH-type"/>
    <property type="match status" value="1"/>
</dbReference>
<reference evidence="9 10" key="1">
    <citation type="submission" date="2016-02" db="EMBL/GenBank/DDBJ databases">
        <title>Genome analysis of coral dinoflagellate symbionts highlights evolutionary adaptations to a symbiotic lifestyle.</title>
        <authorList>
            <person name="Aranda M."/>
            <person name="Li Y."/>
            <person name="Liew Y.J."/>
            <person name="Baumgarten S."/>
            <person name="Simakov O."/>
            <person name="Wilson M."/>
            <person name="Piel J."/>
            <person name="Ashoor H."/>
            <person name="Bougouffa S."/>
            <person name="Bajic V.B."/>
            <person name="Ryu T."/>
            <person name="Ravasi T."/>
            <person name="Bayer T."/>
            <person name="Micklem G."/>
            <person name="Kim H."/>
            <person name="Bhak J."/>
            <person name="Lajeunesse T.C."/>
            <person name="Voolstra C.R."/>
        </authorList>
    </citation>
    <scope>NUCLEOTIDE SEQUENCE [LARGE SCALE GENOMIC DNA]</scope>
    <source>
        <strain evidence="9 10">CCMP2467</strain>
    </source>
</reference>
<keyword evidence="2 4" id="KW-0863">Zinc-finger</keyword>
<dbReference type="AlphaFoldDB" id="A0A1Q9DK64"/>
<feature type="domain" description="RanBP2-type" evidence="8">
    <location>
        <begin position="198"/>
        <end position="227"/>
    </location>
</feature>
<feature type="domain" description="RanBP2-type" evidence="8">
    <location>
        <begin position="168"/>
        <end position="196"/>
    </location>
</feature>
<protein>
    <submittedName>
        <fullName evidence="9">Uncharacterized protein</fullName>
    </submittedName>
</protein>
<keyword evidence="10" id="KW-1185">Reference proteome</keyword>
<dbReference type="SMART" id="SM00356">
    <property type="entry name" value="ZnF_C3H1"/>
    <property type="match status" value="1"/>
</dbReference>
<accession>A0A1Q9DK64</accession>
<dbReference type="InterPro" id="IPR036855">
    <property type="entry name" value="Znf_CCCH_sf"/>
</dbReference>
<dbReference type="PROSITE" id="PS01358">
    <property type="entry name" value="ZF_RANBP2_1"/>
    <property type="match status" value="2"/>
</dbReference>
<feature type="domain" description="RanBP2-type" evidence="8">
    <location>
        <begin position="341"/>
        <end position="372"/>
    </location>
</feature>
<feature type="region of interest" description="Disordered" evidence="6">
    <location>
        <begin position="232"/>
        <end position="269"/>
    </location>
</feature>
<feature type="zinc finger region" description="C3H1-type" evidence="5">
    <location>
        <begin position="118"/>
        <end position="145"/>
    </location>
</feature>
<dbReference type="PROSITE" id="PS50103">
    <property type="entry name" value="ZF_C3H1"/>
    <property type="match status" value="1"/>
</dbReference>
<proteinExistence type="predicted"/>
<dbReference type="SMART" id="SM00547">
    <property type="entry name" value="ZnF_RBZ"/>
    <property type="match status" value="4"/>
</dbReference>
<dbReference type="OrthoDB" id="448399at2759"/>
<dbReference type="SUPFAM" id="SSF90209">
    <property type="entry name" value="Ran binding protein zinc finger-like"/>
    <property type="match status" value="4"/>
</dbReference>
<dbReference type="GO" id="GO:0008270">
    <property type="term" value="F:zinc ion binding"/>
    <property type="evidence" value="ECO:0007669"/>
    <property type="project" value="UniProtKB-KW"/>
</dbReference>
<evidence type="ECO:0000256" key="1">
    <source>
        <dbReference type="ARBA" id="ARBA00022723"/>
    </source>
</evidence>
<gene>
    <name evidence="9" type="ORF">AK812_SmicGene22314</name>
</gene>
<dbReference type="SUPFAM" id="SSF90229">
    <property type="entry name" value="CCCH zinc finger"/>
    <property type="match status" value="1"/>
</dbReference>
<evidence type="ECO:0000256" key="2">
    <source>
        <dbReference type="ARBA" id="ARBA00022771"/>
    </source>
</evidence>
<keyword evidence="1 5" id="KW-0479">Metal-binding</keyword>
<dbReference type="PANTHER" id="PTHR23111:SF40">
    <property type="entry name" value="RNA-BINDING PROTEIN INVOLVED IN HETEROCHROMATIN ASSEMBLY-RELATED"/>
    <property type="match status" value="1"/>
</dbReference>
<evidence type="ECO:0000259" key="7">
    <source>
        <dbReference type="PROSITE" id="PS50103"/>
    </source>
</evidence>
<dbReference type="PROSITE" id="PS50199">
    <property type="entry name" value="ZF_RANBP2_2"/>
    <property type="match status" value="3"/>
</dbReference>
<feature type="region of interest" description="Disordered" evidence="6">
    <location>
        <begin position="1"/>
        <end position="25"/>
    </location>
</feature>
<dbReference type="InterPro" id="IPR001876">
    <property type="entry name" value="Znf_RanBP2"/>
</dbReference>
<dbReference type="Pfam" id="PF00641">
    <property type="entry name" value="Zn_ribbon_RanBP"/>
    <property type="match status" value="1"/>
</dbReference>
<sequence>MPKTFQPQRNFLPHMLTSSMSEHSRGSRCETIRTWPSTAEAMASPELFLQALQLQQLQALQALQASFPMVGAVPAATDAVAAVSNPVALATLPGALPFAAPVAATDVMNASLYPSGQKVKTQMCRFFPFGTCSKGEACAFAHTETDLGKPVVEAGAEIAPTPASKVMRAGDWMCECGNHNFASRIYCNSCGKLRPGKKAGDWMCSNCRSENDASRDACQRCNSAKANANLTEKMEASSTAKGGPRIRPSPYGKGGSDSGAVGGKGGQNGWWDGQTAGQSEDPIVSALVQAVDILAGMAGGAPMVGSKQREGDWYCDCGNYNFESRVKCNKHSCGKIRPGFVEGDWLCRRRECKAKNSKMNEVCTGCGIPRPTGFCAKSNVQKLEQGQTFKNAATLLSMVDVQALPDGGIRVCNLLHVDPHVPRLVPSNIVQGFIKSVPCRGAAYLDMALHLQLPLPLTPQGPLTQARQDTFEEVTINGRTCEVSRLLAGVVKDQETVQATKR</sequence>
<dbReference type="GO" id="GO:0003729">
    <property type="term" value="F:mRNA binding"/>
    <property type="evidence" value="ECO:0007669"/>
    <property type="project" value="TreeGrafter"/>
</dbReference>
<dbReference type="PANTHER" id="PTHR23111">
    <property type="entry name" value="ZINC FINGER PROTEIN"/>
    <property type="match status" value="1"/>
</dbReference>
<dbReference type="EMBL" id="LSRX01000499">
    <property type="protein sequence ID" value="OLP95551.1"/>
    <property type="molecule type" value="Genomic_DNA"/>
</dbReference>
<evidence type="ECO:0000313" key="10">
    <source>
        <dbReference type="Proteomes" id="UP000186817"/>
    </source>
</evidence>
<name>A0A1Q9DK64_SYMMI</name>
<evidence type="ECO:0000256" key="5">
    <source>
        <dbReference type="PROSITE-ProRule" id="PRU00723"/>
    </source>
</evidence>
<dbReference type="InterPro" id="IPR000571">
    <property type="entry name" value="Znf_CCCH"/>
</dbReference>
<comment type="caution">
    <text evidence="9">The sequence shown here is derived from an EMBL/GenBank/DDBJ whole genome shotgun (WGS) entry which is preliminary data.</text>
</comment>
<keyword evidence="3 5" id="KW-0862">Zinc</keyword>
<evidence type="ECO:0000313" key="9">
    <source>
        <dbReference type="EMBL" id="OLP95551.1"/>
    </source>
</evidence>
<dbReference type="InterPro" id="IPR036443">
    <property type="entry name" value="Znf_RanBP2_sf"/>
</dbReference>
<evidence type="ECO:0000256" key="3">
    <source>
        <dbReference type="ARBA" id="ARBA00022833"/>
    </source>
</evidence>
<feature type="domain" description="C3H1-type" evidence="7">
    <location>
        <begin position="118"/>
        <end position="145"/>
    </location>
</feature>
<evidence type="ECO:0000256" key="4">
    <source>
        <dbReference type="PROSITE-ProRule" id="PRU00322"/>
    </source>
</evidence>
<evidence type="ECO:0000259" key="8">
    <source>
        <dbReference type="PROSITE" id="PS50199"/>
    </source>
</evidence>